<sequence length="157" mass="18244">RKRYVLKGLEEHKAFNEVALHHNFRKNLSDNVFHIVNYVFSEILNNSIEHSRSKICGIEIVLDQYNCAFTIRDYGIGIFYSIYTNFDLSDETSAIGELIKGKTTTMRERHSGEGVFFSSKSGDTVTFRSHKINLTFDNIKKDVFVEENMLHPVFFHL</sequence>
<dbReference type="EMBL" id="BARW01001765">
    <property type="protein sequence ID" value="GAI63579.1"/>
    <property type="molecule type" value="Genomic_DNA"/>
</dbReference>
<reference evidence="1" key="1">
    <citation type="journal article" date="2014" name="Front. Microbiol.">
        <title>High frequency of phylogenetically diverse reductive dehalogenase-homologous genes in deep subseafloor sedimentary metagenomes.</title>
        <authorList>
            <person name="Kawai M."/>
            <person name="Futagami T."/>
            <person name="Toyoda A."/>
            <person name="Takaki Y."/>
            <person name="Nishi S."/>
            <person name="Hori S."/>
            <person name="Arai W."/>
            <person name="Tsubouchi T."/>
            <person name="Morono Y."/>
            <person name="Uchiyama I."/>
            <person name="Ito T."/>
            <person name="Fujiyama A."/>
            <person name="Inagaki F."/>
            <person name="Takami H."/>
        </authorList>
    </citation>
    <scope>NUCLEOTIDE SEQUENCE</scope>
    <source>
        <strain evidence="1">Expedition CK06-06</strain>
    </source>
</reference>
<protein>
    <recommendedName>
        <fullName evidence="2">Histidine kinase/HSP90-like ATPase domain-containing protein</fullName>
    </recommendedName>
</protein>
<accession>X1S712</accession>
<gene>
    <name evidence="1" type="ORF">S12H4_05368</name>
</gene>
<dbReference type="AlphaFoldDB" id="X1S712"/>
<dbReference type="SUPFAM" id="SSF55874">
    <property type="entry name" value="ATPase domain of HSP90 chaperone/DNA topoisomerase II/histidine kinase"/>
    <property type="match status" value="1"/>
</dbReference>
<evidence type="ECO:0000313" key="1">
    <source>
        <dbReference type="EMBL" id="GAI63579.1"/>
    </source>
</evidence>
<name>X1S712_9ZZZZ</name>
<dbReference type="InterPro" id="IPR036890">
    <property type="entry name" value="HATPase_C_sf"/>
</dbReference>
<comment type="caution">
    <text evidence="1">The sequence shown here is derived from an EMBL/GenBank/DDBJ whole genome shotgun (WGS) entry which is preliminary data.</text>
</comment>
<dbReference type="Gene3D" id="3.30.565.10">
    <property type="entry name" value="Histidine kinase-like ATPase, C-terminal domain"/>
    <property type="match status" value="1"/>
</dbReference>
<feature type="non-terminal residue" evidence="1">
    <location>
        <position position="1"/>
    </location>
</feature>
<organism evidence="1">
    <name type="scientific">marine sediment metagenome</name>
    <dbReference type="NCBI Taxonomy" id="412755"/>
    <lineage>
        <taxon>unclassified sequences</taxon>
        <taxon>metagenomes</taxon>
        <taxon>ecological metagenomes</taxon>
    </lineage>
</organism>
<proteinExistence type="predicted"/>
<evidence type="ECO:0008006" key="2">
    <source>
        <dbReference type="Google" id="ProtNLM"/>
    </source>
</evidence>